<dbReference type="EMBL" id="LJCS01000102">
    <property type="protein sequence ID" value="KOY60311.1"/>
    <property type="molecule type" value="Genomic_DNA"/>
</dbReference>
<organism evidence="3 4">
    <name type="scientific">Photorhabdus heterorhabditis</name>
    <dbReference type="NCBI Taxonomy" id="880156"/>
    <lineage>
        <taxon>Bacteria</taxon>
        <taxon>Pseudomonadati</taxon>
        <taxon>Pseudomonadota</taxon>
        <taxon>Gammaproteobacteria</taxon>
        <taxon>Enterobacterales</taxon>
        <taxon>Morganellaceae</taxon>
        <taxon>Photorhabdus</taxon>
    </lineage>
</organism>
<sequence>MTQKQIGAPSRYICEVTSRPPVGELVDHSTGEIFSFIKQSDATDARRERFKLLDASAGVLRMFFGDNPPIRKNGSKKLHRTCDCHRVTVTPTAQILKSEKRKKAFFGGVAQCGSVWTCPICAAKINERKAAEMRIAFNQAPALAVRPHLVTFTAPHDAGDSIEELTVKIREALAAFWRERQVAKWKKSRGVVGNIRSFEVRYGRNGWHPHFHLIIFSHNSLLEDTAILLEKWQACCVRVGLSMPNEYGLDIQDGSKAGEYICKFGSDGEILNTKSGSPVNWDAADEMTKGNTKKGKQGSLSPWDLLRGISEAENDEERQRLRILFLFYARAMKGVSQVKWSRGLRQFFELEPEKSDEEIVSEVDDSAKLLCHITLDEWRYLVKSCNLATVLELAENGGSRAVARFLFGVLYGGEFEAFYRSFLHRQDMLPDSSILVPK</sequence>
<accession>A0ABR5K8E7</accession>
<dbReference type="RefSeq" id="WP_054481403.1">
    <property type="nucleotide sequence ID" value="NZ_CAWMRL010000102.1"/>
</dbReference>
<protein>
    <recommendedName>
        <fullName evidence="5">Replication protein</fullName>
    </recommendedName>
</protein>
<evidence type="ECO:0000256" key="1">
    <source>
        <dbReference type="ARBA" id="ARBA00008909"/>
    </source>
</evidence>
<keyword evidence="2" id="KW-0235">DNA replication</keyword>
<reference evidence="3 4" key="1">
    <citation type="submission" date="2015-09" db="EMBL/GenBank/DDBJ databases">
        <title>Draft genome sequence and assembly of Photorhabdus sp. VMG, a bacterial symbiont associated with Heterorhabditis zealandica.</title>
        <authorList>
            <person name="Naidoo S."/>
            <person name="Featherston J."/>
            <person name="Mothupi B."/>
            <person name="Gray V.M."/>
        </authorList>
    </citation>
    <scope>NUCLEOTIDE SEQUENCE [LARGE SCALE GENOMIC DNA]</scope>
    <source>
        <strain evidence="3 4">VMG</strain>
    </source>
</reference>
<comment type="caution">
    <text evidence="3">The sequence shown here is derived from an EMBL/GenBank/DDBJ whole genome shotgun (WGS) entry which is preliminary data.</text>
</comment>
<gene>
    <name evidence="3" type="ORF">AM629_20010</name>
</gene>
<dbReference type="InterPro" id="IPR000989">
    <property type="entry name" value="Rep"/>
</dbReference>
<evidence type="ECO:0000256" key="2">
    <source>
        <dbReference type="ARBA" id="ARBA00022705"/>
    </source>
</evidence>
<keyword evidence="4" id="KW-1185">Reference proteome</keyword>
<evidence type="ECO:0000313" key="3">
    <source>
        <dbReference type="EMBL" id="KOY60311.1"/>
    </source>
</evidence>
<dbReference type="Proteomes" id="UP000037727">
    <property type="component" value="Unassembled WGS sequence"/>
</dbReference>
<evidence type="ECO:0008006" key="5">
    <source>
        <dbReference type="Google" id="ProtNLM"/>
    </source>
</evidence>
<proteinExistence type="inferred from homology"/>
<comment type="similarity">
    <text evidence="1">Belongs to the Gram-positive plasmids replication protein type 1 family.</text>
</comment>
<name>A0ABR5K8E7_9GAMM</name>
<dbReference type="Pfam" id="PF01446">
    <property type="entry name" value="Rep_1"/>
    <property type="match status" value="1"/>
</dbReference>
<evidence type="ECO:0000313" key="4">
    <source>
        <dbReference type="Proteomes" id="UP000037727"/>
    </source>
</evidence>